<dbReference type="RefSeq" id="WP_132026057.1">
    <property type="nucleotide sequence ID" value="NZ_CP068564.1"/>
</dbReference>
<dbReference type="OrthoDB" id="1708095at2"/>
<dbReference type="EMBL" id="SMAE01000002">
    <property type="protein sequence ID" value="TCS91308.1"/>
    <property type="molecule type" value="Genomic_DNA"/>
</dbReference>
<keyword evidence="2" id="KW-1185">Reference proteome</keyword>
<accession>A0A4R3KYN9</accession>
<reference evidence="1 2" key="1">
    <citation type="submission" date="2019-03" db="EMBL/GenBank/DDBJ databases">
        <title>Genomic Encyclopedia of Type Strains, Phase IV (KMG-IV): sequencing the most valuable type-strain genomes for metagenomic binning, comparative biology and taxonomic classification.</title>
        <authorList>
            <person name="Goeker M."/>
        </authorList>
    </citation>
    <scope>NUCLEOTIDE SEQUENCE [LARGE SCALE GENOMIC DNA]</scope>
    <source>
        <strain evidence="1 2">DSM 26752</strain>
    </source>
</reference>
<name>A0A4R3KYN9_9FIRM</name>
<organism evidence="1 2">
    <name type="scientific">Keratinibaculum paraultunense</name>
    <dbReference type="NCBI Taxonomy" id="1278232"/>
    <lineage>
        <taxon>Bacteria</taxon>
        <taxon>Bacillati</taxon>
        <taxon>Bacillota</taxon>
        <taxon>Tissierellia</taxon>
        <taxon>Tissierellales</taxon>
        <taxon>Tepidimicrobiaceae</taxon>
        <taxon>Keratinibaculum</taxon>
    </lineage>
</organism>
<evidence type="ECO:0000313" key="2">
    <source>
        <dbReference type="Proteomes" id="UP000294567"/>
    </source>
</evidence>
<comment type="caution">
    <text evidence="1">The sequence shown here is derived from an EMBL/GenBank/DDBJ whole genome shotgun (WGS) entry which is preliminary data.</text>
</comment>
<evidence type="ECO:0000313" key="1">
    <source>
        <dbReference type="EMBL" id="TCS91308.1"/>
    </source>
</evidence>
<dbReference type="AlphaFoldDB" id="A0A4R3KYN9"/>
<sequence>MNVKVHLPTTKEGWKMLNERIAEVQSEFIINEINNLPCSYERKIEILEGVKKKIEEEMQWINL</sequence>
<proteinExistence type="predicted"/>
<gene>
    <name evidence="1" type="ORF">EDD65_102242</name>
</gene>
<protein>
    <submittedName>
        <fullName evidence="1">Uncharacterized protein</fullName>
    </submittedName>
</protein>
<dbReference type="Proteomes" id="UP000294567">
    <property type="component" value="Unassembled WGS sequence"/>
</dbReference>